<accession>A0A0M3JJA3</accession>
<keyword evidence="6" id="KW-1185">Reference proteome</keyword>
<name>A0A0M3JJA3_ANISI</name>
<evidence type="ECO:0000256" key="2">
    <source>
        <dbReference type="ARBA" id="ARBA00023157"/>
    </source>
</evidence>
<sequence length="104" mass="11938">MVAERICLWCSIFLYYLESASSISVYWNVPTRVCIKRGIDLELSRYGIRTNADERFYGNEVVTFYEGKIGLYPLYNVNQNATYTINHGLPQVSSIVRSRATNSP</sequence>
<dbReference type="WBParaSite" id="ASIM_0000772201-mRNA-1">
    <property type="protein sequence ID" value="ASIM_0000772201-mRNA-1"/>
    <property type="gene ID" value="ASIM_0000772201"/>
</dbReference>
<dbReference type="EMBL" id="UYRR01018172">
    <property type="protein sequence ID" value="VDK29309.1"/>
    <property type="molecule type" value="Genomic_DNA"/>
</dbReference>
<dbReference type="OrthoDB" id="5796153at2759"/>
<dbReference type="GO" id="GO:0004415">
    <property type="term" value="F:hyalurononglucosaminidase activity"/>
    <property type="evidence" value="ECO:0007669"/>
    <property type="project" value="UniProtKB-UniRule"/>
</dbReference>
<dbReference type="AlphaFoldDB" id="A0A0M3JJA3"/>
<dbReference type="PANTHER" id="PTHR11769:SF35">
    <property type="entry name" value="HYALURONIDASE"/>
    <property type="match status" value="1"/>
</dbReference>
<keyword evidence="3" id="KW-0378">Hydrolase</keyword>
<keyword evidence="3" id="KW-0326">Glycosidase</keyword>
<dbReference type="SUPFAM" id="SSF51445">
    <property type="entry name" value="(Trans)glycosidases"/>
    <property type="match status" value="1"/>
</dbReference>
<dbReference type="Pfam" id="PF01630">
    <property type="entry name" value="Glyco_hydro_56"/>
    <property type="match status" value="1"/>
</dbReference>
<organism evidence="7">
    <name type="scientific">Anisakis simplex</name>
    <name type="common">Herring worm</name>
    <dbReference type="NCBI Taxonomy" id="6269"/>
    <lineage>
        <taxon>Eukaryota</taxon>
        <taxon>Metazoa</taxon>
        <taxon>Ecdysozoa</taxon>
        <taxon>Nematoda</taxon>
        <taxon>Chromadorea</taxon>
        <taxon>Rhabditida</taxon>
        <taxon>Spirurina</taxon>
        <taxon>Ascaridomorpha</taxon>
        <taxon>Ascaridoidea</taxon>
        <taxon>Anisakidae</taxon>
        <taxon>Anisakis</taxon>
        <taxon>Anisakis simplex complex</taxon>
    </lineage>
</organism>
<comment type="similarity">
    <text evidence="1 3">Belongs to the glycosyl hydrolase 56 family.</text>
</comment>
<dbReference type="EC" id="3.2.1.35" evidence="3"/>
<proteinExistence type="inferred from homology"/>
<evidence type="ECO:0000256" key="4">
    <source>
        <dbReference type="SAM" id="SignalP"/>
    </source>
</evidence>
<gene>
    <name evidence="5" type="ORF">ASIM_LOCUS7483</name>
</gene>
<evidence type="ECO:0000313" key="6">
    <source>
        <dbReference type="Proteomes" id="UP000267096"/>
    </source>
</evidence>
<dbReference type="InterPro" id="IPR013785">
    <property type="entry name" value="Aldolase_TIM"/>
</dbReference>
<dbReference type="InterPro" id="IPR018155">
    <property type="entry name" value="Hyaluronidase"/>
</dbReference>
<evidence type="ECO:0000256" key="3">
    <source>
        <dbReference type="RuleBase" id="RU610713"/>
    </source>
</evidence>
<evidence type="ECO:0000313" key="5">
    <source>
        <dbReference type="EMBL" id="VDK29309.1"/>
    </source>
</evidence>
<protein>
    <recommendedName>
        <fullName evidence="3">Hyaluronidase</fullName>
        <ecNumber evidence="3">3.2.1.35</ecNumber>
    </recommendedName>
</protein>
<dbReference type="Gene3D" id="3.20.20.70">
    <property type="entry name" value="Aldolase class I"/>
    <property type="match status" value="1"/>
</dbReference>
<reference evidence="5 6" key="2">
    <citation type="submission" date="2018-11" db="EMBL/GenBank/DDBJ databases">
        <authorList>
            <consortium name="Pathogen Informatics"/>
        </authorList>
    </citation>
    <scope>NUCLEOTIDE SEQUENCE [LARGE SCALE GENOMIC DNA]</scope>
</reference>
<feature type="chain" id="PRO_5043120956" description="Hyaluronidase" evidence="4">
    <location>
        <begin position="23"/>
        <end position="104"/>
    </location>
</feature>
<evidence type="ECO:0000256" key="1">
    <source>
        <dbReference type="ARBA" id="ARBA00008871"/>
    </source>
</evidence>
<keyword evidence="2" id="KW-1015">Disulfide bond</keyword>
<comment type="catalytic activity">
    <reaction evidence="3">
        <text>Random hydrolysis of (1-&gt;4)-linkages between N-acetyl-beta-D-glucosamine and D-glucuronate residues in hyaluronate.</text>
        <dbReference type="EC" id="3.2.1.35"/>
    </reaction>
</comment>
<feature type="signal peptide" evidence="4">
    <location>
        <begin position="1"/>
        <end position="22"/>
    </location>
</feature>
<dbReference type="PANTHER" id="PTHR11769">
    <property type="entry name" value="HYALURONIDASE"/>
    <property type="match status" value="1"/>
</dbReference>
<dbReference type="GO" id="GO:0005975">
    <property type="term" value="P:carbohydrate metabolic process"/>
    <property type="evidence" value="ECO:0007669"/>
    <property type="project" value="InterPro"/>
</dbReference>
<keyword evidence="4" id="KW-0732">Signal</keyword>
<reference evidence="7" key="1">
    <citation type="submission" date="2017-02" db="UniProtKB">
        <authorList>
            <consortium name="WormBaseParasite"/>
        </authorList>
    </citation>
    <scope>IDENTIFICATION</scope>
</reference>
<dbReference type="Proteomes" id="UP000267096">
    <property type="component" value="Unassembled WGS sequence"/>
</dbReference>
<evidence type="ECO:0000313" key="7">
    <source>
        <dbReference type="WBParaSite" id="ASIM_0000772201-mRNA-1"/>
    </source>
</evidence>
<dbReference type="InterPro" id="IPR017853">
    <property type="entry name" value="GH"/>
</dbReference>
<dbReference type="GO" id="GO:0030214">
    <property type="term" value="P:hyaluronan catabolic process"/>
    <property type="evidence" value="ECO:0007669"/>
    <property type="project" value="TreeGrafter"/>
</dbReference>